<feature type="transmembrane region" description="Helical" evidence="12">
    <location>
        <begin position="410"/>
        <end position="438"/>
    </location>
</feature>
<evidence type="ECO:0000256" key="5">
    <source>
        <dbReference type="ARBA" id="ARBA00022651"/>
    </source>
</evidence>
<evidence type="ECO:0000256" key="7">
    <source>
        <dbReference type="ARBA" id="ARBA00023277"/>
    </source>
</evidence>
<keyword evidence="12" id="KW-0812">Transmembrane</keyword>
<evidence type="ECO:0000256" key="4">
    <source>
        <dbReference type="ARBA" id="ARBA00012590"/>
    </source>
</evidence>
<dbReference type="FunFam" id="2.60.120.180:FF:000001">
    <property type="entry name" value="Endo-1,4-beta-xylanase"/>
    <property type="match status" value="1"/>
</dbReference>
<dbReference type="PROSITE" id="PS51761">
    <property type="entry name" value="GH11_3"/>
    <property type="match status" value="1"/>
</dbReference>
<comment type="catalytic activity">
    <reaction evidence="1 10">
        <text>Endohydrolysis of (1-&gt;4)-beta-D-xylosidic linkages in xylans.</text>
        <dbReference type="EC" id="3.2.1.8"/>
    </reaction>
</comment>
<dbReference type="EMBL" id="WNWR01000262">
    <property type="protein sequence ID" value="KAE9986281.1"/>
    <property type="molecule type" value="Genomic_DNA"/>
</dbReference>
<feature type="signal peptide" evidence="13">
    <location>
        <begin position="1"/>
        <end position="19"/>
    </location>
</feature>
<evidence type="ECO:0000256" key="1">
    <source>
        <dbReference type="ARBA" id="ARBA00000681"/>
    </source>
</evidence>
<evidence type="ECO:0000256" key="11">
    <source>
        <dbReference type="SAM" id="MobiDB-lite"/>
    </source>
</evidence>
<comment type="pathway">
    <text evidence="2 10">Glycan degradation; xylan degradation.</text>
</comment>
<gene>
    <name evidence="15" type="ORF">EG327_004405</name>
</gene>
<feature type="chain" id="PRO_5034238684" description="endo-1,4-beta-xylanase" evidence="13">
    <location>
        <begin position="20"/>
        <end position="522"/>
    </location>
</feature>
<keyword evidence="16" id="KW-1185">Reference proteome</keyword>
<protein>
    <recommendedName>
        <fullName evidence="4 10">endo-1,4-beta-xylanase</fullName>
        <ecNumber evidence="4 10">3.2.1.8</ecNumber>
    </recommendedName>
</protein>
<keyword evidence="9 10" id="KW-0624">Polysaccharide degradation</keyword>
<accession>A0A8H3VD18</accession>
<dbReference type="PROSITE" id="PS00776">
    <property type="entry name" value="GH11_1"/>
    <property type="match status" value="1"/>
</dbReference>
<name>A0A8H3VD18_VENIN</name>
<keyword evidence="8 10" id="KW-0326">Glycosidase</keyword>
<dbReference type="InterPro" id="IPR033123">
    <property type="entry name" value="GH11_dom"/>
</dbReference>
<evidence type="ECO:0000259" key="14">
    <source>
        <dbReference type="PROSITE" id="PS51761"/>
    </source>
</evidence>
<dbReference type="GO" id="GO:0031176">
    <property type="term" value="F:endo-1,4-beta-xylanase activity"/>
    <property type="evidence" value="ECO:0007669"/>
    <property type="project" value="UniProtKB-UniRule"/>
</dbReference>
<keyword evidence="5 10" id="KW-0858">Xylan degradation</keyword>
<organism evidence="15 16">
    <name type="scientific">Venturia inaequalis</name>
    <name type="common">Apple scab fungus</name>
    <dbReference type="NCBI Taxonomy" id="5025"/>
    <lineage>
        <taxon>Eukaryota</taxon>
        <taxon>Fungi</taxon>
        <taxon>Dikarya</taxon>
        <taxon>Ascomycota</taxon>
        <taxon>Pezizomycotina</taxon>
        <taxon>Dothideomycetes</taxon>
        <taxon>Pleosporomycetidae</taxon>
        <taxon>Venturiales</taxon>
        <taxon>Venturiaceae</taxon>
        <taxon>Venturia</taxon>
    </lineage>
</organism>
<keyword evidence="13" id="KW-0732">Signal</keyword>
<dbReference type="UniPathway" id="UPA00114"/>
<dbReference type="InterPro" id="IPR013320">
    <property type="entry name" value="ConA-like_dom_sf"/>
</dbReference>
<sequence>MVLFGKFLLTCAAAASVNAAPVDNASASGFDKRAVGLSQGQGTNNGFFYSNYNDNSQGSGSMAGGPGGQYSAAWSNVGNLVAGKGWKTGSARTITYSGKFTSSGNSYLSVYGWSRNPLVEYYIVESYGSYNPSKGATKRGSVTTDGGTYDIYTTQRVNAPSIQGTATFTQFWSVRTVKRVGGTVTTGNHFAAWAKYGLKLGTHDYQIVATEGYHSSGSSVITVSVLHFVSAIEIVYPQGHTVYSAPPFGIAWTITPAESRDLDKINIYLTSYKVPDTVLVQMLWTTVNANSTRAQISIQPDQIPQGDHWRLSFHDPSSEFLDEPLAYSEEFSIEGATHTAQLASLLSPTPSILVDLSIPPATSSTETQITTKPTTSKTSVEPTLSINQGYIAFKNDTATPHSTPPPDKPVYHGLSIGATTGIGVGITIILFGLCAAVCHIKANRRRAAKAKAKNAAAAAATHAPEEDVLEYQIGKAISVDISRHASVVGPASSSGKSRSVRLQRFPTVRMGTGQKLSSETPR</sequence>
<dbReference type="Gene3D" id="2.60.120.180">
    <property type="match status" value="1"/>
</dbReference>
<evidence type="ECO:0000313" key="15">
    <source>
        <dbReference type="EMBL" id="KAE9986281.1"/>
    </source>
</evidence>
<evidence type="ECO:0000313" key="16">
    <source>
        <dbReference type="Proteomes" id="UP000490939"/>
    </source>
</evidence>
<evidence type="ECO:0000256" key="3">
    <source>
        <dbReference type="ARBA" id="ARBA00007792"/>
    </source>
</evidence>
<dbReference type="PANTHER" id="PTHR46828">
    <property type="entry name" value="ENDO-1,4-BETA-XYLANASE A-RELATED"/>
    <property type="match status" value="1"/>
</dbReference>
<dbReference type="InterPro" id="IPR013319">
    <property type="entry name" value="GH11/12"/>
</dbReference>
<feature type="active site" description="Nucleophile" evidence="10">
    <location>
        <position position="120"/>
    </location>
</feature>
<dbReference type="GO" id="GO:0045493">
    <property type="term" value="P:xylan catabolic process"/>
    <property type="evidence" value="ECO:0007669"/>
    <property type="project" value="UniProtKB-UniRule"/>
</dbReference>
<keyword evidence="12" id="KW-0472">Membrane</keyword>
<evidence type="ECO:0000256" key="6">
    <source>
        <dbReference type="ARBA" id="ARBA00022801"/>
    </source>
</evidence>
<dbReference type="PRINTS" id="PR00911">
    <property type="entry name" value="GLHYDRLASE11"/>
</dbReference>
<reference evidence="15 16" key="1">
    <citation type="submission" date="2019-07" db="EMBL/GenBank/DDBJ databases">
        <title>Venturia inaequalis Genome Resource.</title>
        <authorList>
            <person name="Lichtner F.J."/>
        </authorList>
    </citation>
    <scope>NUCLEOTIDE SEQUENCE [LARGE SCALE GENOMIC DNA]</scope>
    <source>
        <strain evidence="15 16">DMI_063113</strain>
    </source>
</reference>
<evidence type="ECO:0000256" key="2">
    <source>
        <dbReference type="ARBA" id="ARBA00004851"/>
    </source>
</evidence>
<dbReference type="InterPro" id="IPR001137">
    <property type="entry name" value="Glyco_hydro_11"/>
</dbReference>
<dbReference type="PANTHER" id="PTHR46828:SF2">
    <property type="entry name" value="ENDO-1,4-BETA-XYLANASE A-RELATED"/>
    <property type="match status" value="1"/>
</dbReference>
<comment type="caution">
    <text evidence="15">The sequence shown here is derived from an EMBL/GenBank/DDBJ whole genome shotgun (WGS) entry which is preliminary data.</text>
</comment>
<comment type="similarity">
    <text evidence="3 10">Belongs to the glycosyl hydrolase 11 (cellulase G) family.</text>
</comment>
<keyword evidence="7 10" id="KW-0119">Carbohydrate metabolism</keyword>
<dbReference type="EC" id="3.2.1.8" evidence="4 10"/>
<dbReference type="Pfam" id="PF00457">
    <property type="entry name" value="Glyco_hydro_11"/>
    <property type="match status" value="1"/>
</dbReference>
<feature type="region of interest" description="Disordered" evidence="11">
    <location>
        <begin position="487"/>
        <end position="522"/>
    </location>
</feature>
<evidence type="ECO:0000256" key="10">
    <source>
        <dbReference type="PROSITE-ProRule" id="PRU01097"/>
    </source>
</evidence>
<dbReference type="InterPro" id="IPR018208">
    <property type="entry name" value="GH11_AS_1"/>
</dbReference>
<keyword evidence="12" id="KW-1133">Transmembrane helix</keyword>
<evidence type="ECO:0000256" key="12">
    <source>
        <dbReference type="SAM" id="Phobius"/>
    </source>
</evidence>
<dbReference type="AlphaFoldDB" id="A0A8H3VD18"/>
<evidence type="ECO:0000256" key="9">
    <source>
        <dbReference type="ARBA" id="ARBA00023326"/>
    </source>
</evidence>
<feature type="domain" description="GH11" evidence="14">
    <location>
        <begin position="35"/>
        <end position="224"/>
    </location>
</feature>
<dbReference type="SUPFAM" id="SSF49899">
    <property type="entry name" value="Concanavalin A-like lectins/glucanases"/>
    <property type="match status" value="1"/>
</dbReference>
<keyword evidence="6 10" id="KW-0378">Hydrolase</keyword>
<feature type="active site" description="Proton donor" evidence="10">
    <location>
        <position position="211"/>
    </location>
</feature>
<evidence type="ECO:0000256" key="13">
    <source>
        <dbReference type="SAM" id="SignalP"/>
    </source>
</evidence>
<evidence type="ECO:0000256" key="8">
    <source>
        <dbReference type="ARBA" id="ARBA00023295"/>
    </source>
</evidence>
<proteinExistence type="inferred from homology"/>
<dbReference type="Proteomes" id="UP000490939">
    <property type="component" value="Unassembled WGS sequence"/>
</dbReference>